<accession>A0ABP6LBE9</accession>
<dbReference type="RefSeq" id="WP_344905048.1">
    <property type="nucleotide sequence ID" value="NZ_BAAAWD010000022.1"/>
</dbReference>
<evidence type="ECO:0000256" key="1">
    <source>
        <dbReference type="SAM" id="MobiDB-lite"/>
    </source>
</evidence>
<feature type="compositionally biased region" description="Basic and acidic residues" evidence="1">
    <location>
        <begin position="158"/>
        <end position="168"/>
    </location>
</feature>
<organism evidence="3 4">
    <name type="scientific">Streptosporangium longisporum</name>
    <dbReference type="NCBI Taxonomy" id="46187"/>
    <lineage>
        <taxon>Bacteria</taxon>
        <taxon>Bacillati</taxon>
        <taxon>Actinomycetota</taxon>
        <taxon>Actinomycetes</taxon>
        <taxon>Streptosporangiales</taxon>
        <taxon>Streptosporangiaceae</taxon>
        <taxon>Streptosporangium</taxon>
    </lineage>
</organism>
<keyword evidence="2" id="KW-0812">Transmembrane</keyword>
<proteinExistence type="predicted"/>
<dbReference type="EMBL" id="BAAAWD010000022">
    <property type="protein sequence ID" value="GAA3034923.1"/>
    <property type="molecule type" value="Genomic_DNA"/>
</dbReference>
<keyword evidence="2" id="KW-0472">Membrane</keyword>
<evidence type="ECO:0000313" key="4">
    <source>
        <dbReference type="Proteomes" id="UP001499930"/>
    </source>
</evidence>
<feature type="region of interest" description="Disordered" evidence="1">
    <location>
        <begin position="64"/>
        <end position="201"/>
    </location>
</feature>
<keyword evidence="4" id="KW-1185">Reference proteome</keyword>
<reference evidence="4" key="1">
    <citation type="journal article" date="2019" name="Int. J. Syst. Evol. Microbiol.">
        <title>The Global Catalogue of Microorganisms (GCM) 10K type strain sequencing project: providing services to taxonomists for standard genome sequencing and annotation.</title>
        <authorList>
            <consortium name="The Broad Institute Genomics Platform"/>
            <consortium name="The Broad Institute Genome Sequencing Center for Infectious Disease"/>
            <person name="Wu L."/>
            <person name="Ma J."/>
        </authorList>
    </citation>
    <scope>NUCLEOTIDE SEQUENCE [LARGE SCALE GENOMIC DNA]</scope>
    <source>
        <strain evidence="4">JCM 3106</strain>
    </source>
</reference>
<evidence type="ECO:0000313" key="3">
    <source>
        <dbReference type="EMBL" id="GAA3034923.1"/>
    </source>
</evidence>
<feature type="compositionally biased region" description="Low complexity" evidence="1">
    <location>
        <begin position="1"/>
        <end position="18"/>
    </location>
</feature>
<comment type="caution">
    <text evidence="3">The sequence shown here is derived from an EMBL/GenBank/DDBJ whole genome shotgun (WGS) entry which is preliminary data.</text>
</comment>
<feature type="compositionally biased region" description="Low complexity" evidence="1">
    <location>
        <begin position="116"/>
        <end position="134"/>
    </location>
</feature>
<keyword evidence="2" id="KW-1133">Transmembrane helix</keyword>
<feature type="compositionally biased region" description="Basic residues" evidence="1">
    <location>
        <begin position="32"/>
        <end position="41"/>
    </location>
</feature>
<sequence length="201" mass="19766">MHVPPSSGPHGDSPGTPGEPEILTGPADEPKKPRRSRKSPRRNGAAIAVFSVLAVALLGGGAAFALLNGTGDGGAPGRSPDSAQQASRSPADEPGQAREPSRPAQQEPGGTDDAGDATGADDAGTASGGDDTSTGSGGSDAGEPDSGTDPDSAAGTPSRERPAKDAPAKQRQNAPASPPAQENPWSDGDTGYVHPQGPAGR</sequence>
<name>A0ABP6LBE9_9ACTN</name>
<feature type="transmembrane region" description="Helical" evidence="2">
    <location>
        <begin position="44"/>
        <end position="67"/>
    </location>
</feature>
<protein>
    <recommendedName>
        <fullName evidence="5">Serine/threonine protein kinase</fullName>
    </recommendedName>
</protein>
<evidence type="ECO:0000256" key="2">
    <source>
        <dbReference type="SAM" id="Phobius"/>
    </source>
</evidence>
<dbReference type="Proteomes" id="UP001499930">
    <property type="component" value="Unassembled WGS sequence"/>
</dbReference>
<feature type="region of interest" description="Disordered" evidence="1">
    <location>
        <begin position="1"/>
        <end position="44"/>
    </location>
</feature>
<gene>
    <name evidence="3" type="ORF">GCM10017559_73100</name>
</gene>
<evidence type="ECO:0008006" key="5">
    <source>
        <dbReference type="Google" id="ProtNLM"/>
    </source>
</evidence>